<reference evidence="12 13" key="1">
    <citation type="submission" date="2018-07" db="EMBL/GenBank/DDBJ databases">
        <title>Genome sequencing of Moraxellaceae gen. HYN0046.</title>
        <authorList>
            <person name="Kim M."/>
            <person name="Yi H."/>
        </authorList>
    </citation>
    <scope>NUCLEOTIDE SEQUENCE [LARGE SCALE GENOMIC DNA]</scope>
    <source>
        <strain evidence="12 13">HYN0046</strain>
    </source>
</reference>
<dbReference type="PANTHER" id="PTHR37323">
    <property type="entry name" value="GCN5-RELATED N-ACETYLTRANSFERASE"/>
    <property type="match status" value="1"/>
</dbReference>
<evidence type="ECO:0000256" key="9">
    <source>
        <dbReference type="ARBA" id="ARBA00045724"/>
    </source>
</evidence>
<evidence type="ECO:0000256" key="8">
    <source>
        <dbReference type="ARBA" id="ARBA00039866"/>
    </source>
</evidence>
<dbReference type="Proteomes" id="UP000253940">
    <property type="component" value="Chromosome"/>
</dbReference>
<comment type="function">
    <text evidence="9">Catalyzes the first step in the biosynthesis of ornithine lipids, which are phosphorus-free membrane lipids. Catalyzes the 3-hydroxyacyl-acyl carrier protein-dependent acylation of ornithine to form lyso-ornithine lipid (LOL).</text>
</comment>
<evidence type="ECO:0000256" key="7">
    <source>
        <dbReference type="ARBA" id="ARBA00039058"/>
    </source>
</evidence>
<dbReference type="AlphaFoldDB" id="A0A345P6K2"/>
<comment type="similarity">
    <text evidence="6">Belongs to the acetyltransferase family. OlsB subfamily.</text>
</comment>
<sequence>MNQPSFRSLPILRSMPPFPKRVPKNTPKRGPNLECEIAEDSKTILEIQRFRAQVFGGAYNIYFDDGIDNDQYDQYSIHVLVRDTATKKIIACTRVITPKAKEKLGQYYSESEFNLDEYLKDKKQVYEIGRTCVDEAYRGGKALAVLWMGMVPLILNQLKAEYLIGTVSVNLTSSHKKIIATEGYLHKKAKLKDFTSRVPFDLEHYLTKEDDFFSFAEHSQLKYHKKDVPSLFKKYRRVGASFSKEGYFDADFNCVDYFVSIKVNKRLLFKLNVVCKIIEMKKKKS</sequence>
<proteinExistence type="inferred from homology"/>
<comment type="pathway">
    <text evidence="1">Lipid metabolism.</text>
</comment>
<evidence type="ECO:0000256" key="3">
    <source>
        <dbReference type="ARBA" id="ARBA00022679"/>
    </source>
</evidence>
<evidence type="ECO:0000256" key="10">
    <source>
        <dbReference type="ARBA" id="ARBA00047785"/>
    </source>
</evidence>
<evidence type="ECO:0000256" key="11">
    <source>
        <dbReference type="SAM" id="MobiDB-lite"/>
    </source>
</evidence>
<organism evidence="12 13">
    <name type="scientific">Aquirhabdus parva</name>
    <dbReference type="NCBI Taxonomy" id="2283318"/>
    <lineage>
        <taxon>Bacteria</taxon>
        <taxon>Pseudomonadati</taxon>
        <taxon>Pseudomonadota</taxon>
        <taxon>Gammaproteobacteria</taxon>
        <taxon>Moraxellales</taxon>
        <taxon>Moraxellaceae</taxon>
        <taxon>Aquirhabdus</taxon>
    </lineage>
</organism>
<keyword evidence="2" id="KW-0444">Lipid biosynthesis</keyword>
<dbReference type="InterPro" id="IPR052351">
    <property type="entry name" value="Ornithine_N-alpha-AT"/>
</dbReference>
<dbReference type="EMBL" id="CP031222">
    <property type="protein sequence ID" value="AXI02911.1"/>
    <property type="molecule type" value="Genomic_DNA"/>
</dbReference>
<dbReference type="Pfam" id="PF13444">
    <property type="entry name" value="Acetyltransf_5"/>
    <property type="match status" value="1"/>
</dbReference>
<evidence type="ECO:0000256" key="1">
    <source>
        <dbReference type="ARBA" id="ARBA00005189"/>
    </source>
</evidence>
<evidence type="ECO:0000313" key="13">
    <source>
        <dbReference type="Proteomes" id="UP000253940"/>
    </source>
</evidence>
<dbReference type="SUPFAM" id="SSF55729">
    <property type="entry name" value="Acyl-CoA N-acyltransferases (Nat)"/>
    <property type="match status" value="1"/>
</dbReference>
<dbReference type="InterPro" id="IPR016181">
    <property type="entry name" value="Acyl_CoA_acyltransferase"/>
</dbReference>
<comment type="catalytic activity">
    <reaction evidence="10">
        <text>a (3R)-hydroxyacyl-[ACP] + L-ornithine = a lyso-ornithine lipid + holo-[ACP] + H(+)</text>
        <dbReference type="Rhea" id="RHEA:20633"/>
        <dbReference type="Rhea" id="RHEA-COMP:9685"/>
        <dbReference type="Rhea" id="RHEA-COMP:9945"/>
        <dbReference type="ChEBI" id="CHEBI:15378"/>
        <dbReference type="ChEBI" id="CHEBI:46911"/>
        <dbReference type="ChEBI" id="CHEBI:64479"/>
        <dbReference type="ChEBI" id="CHEBI:78827"/>
        <dbReference type="ChEBI" id="CHEBI:138482"/>
        <dbReference type="EC" id="2.3.2.30"/>
    </reaction>
    <physiologicalReaction direction="left-to-right" evidence="10">
        <dbReference type="Rhea" id="RHEA:20634"/>
    </physiologicalReaction>
</comment>
<dbReference type="GO" id="GO:0043810">
    <property type="term" value="F:ornithine-acyl [acyl carrier protein] N-acyltransferase activity"/>
    <property type="evidence" value="ECO:0007669"/>
    <property type="project" value="UniProtKB-EC"/>
</dbReference>
<gene>
    <name evidence="12" type="ORF">HYN46_08710</name>
</gene>
<accession>A0A345P6K2</accession>
<dbReference type="EC" id="2.3.2.30" evidence="7"/>
<keyword evidence="4" id="KW-0443">Lipid metabolism</keyword>
<dbReference type="Gene3D" id="3.40.630.30">
    <property type="match status" value="1"/>
</dbReference>
<feature type="region of interest" description="Disordered" evidence="11">
    <location>
        <begin position="1"/>
        <end position="31"/>
    </location>
</feature>
<evidence type="ECO:0000256" key="5">
    <source>
        <dbReference type="ARBA" id="ARBA00023315"/>
    </source>
</evidence>
<name>A0A345P6K2_9GAMM</name>
<evidence type="ECO:0000313" key="12">
    <source>
        <dbReference type="EMBL" id="AXI02911.1"/>
    </source>
</evidence>
<evidence type="ECO:0000256" key="2">
    <source>
        <dbReference type="ARBA" id="ARBA00022516"/>
    </source>
</evidence>
<dbReference type="OrthoDB" id="9787072at2"/>
<keyword evidence="13" id="KW-1185">Reference proteome</keyword>
<protein>
    <recommendedName>
        <fullName evidence="8">L-ornithine N(alpha)-acyltransferase</fullName>
        <ecNumber evidence="7">2.3.2.30</ecNumber>
    </recommendedName>
</protein>
<evidence type="ECO:0000256" key="4">
    <source>
        <dbReference type="ARBA" id="ARBA00023098"/>
    </source>
</evidence>
<keyword evidence="3 12" id="KW-0808">Transferase</keyword>
<dbReference type="RefSeq" id="WP_114899021.1">
    <property type="nucleotide sequence ID" value="NZ_CP031222.1"/>
</dbReference>
<keyword evidence="5" id="KW-0012">Acyltransferase</keyword>
<dbReference type="KEGG" id="mbah:HYN46_08710"/>
<dbReference type="PANTHER" id="PTHR37323:SF1">
    <property type="entry name" value="L-ORNITHINE N(ALPHA)-ACYLTRANSFERASE"/>
    <property type="match status" value="1"/>
</dbReference>
<dbReference type="GO" id="GO:0006629">
    <property type="term" value="P:lipid metabolic process"/>
    <property type="evidence" value="ECO:0007669"/>
    <property type="project" value="UniProtKB-KW"/>
</dbReference>
<evidence type="ECO:0000256" key="6">
    <source>
        <dbReference type="ARBA" id="ARBA00038095"/>
    </source>
</evidence>